<reference evidence="2" key="1">
    <citation type="journal article" date="2015" name="Nature">
        <title>Complex archaea that bridge the gap between prokaryotes and eukaryotes.</title>
        <authorList>
            <person name="Spang A."/>
            <person name="Saw J.H."/>
            <person name="Jorgensen S.L."/>
            <person name="Zaremba-Niedzwiedzka K."/>
            <person name="Martijn J."/>
            <person name="Lind A.E."/>
            <person name="van Eijk R."/>
            <person name="Schleper C."/>
            <person name="Guy L."/>
            <person name="Ettema T.J."/>
        </authorList>
    </citation>
    <scope>NUCLEOTIDE SEQUENCE</scope>
</reference>
<feature type="transmembrane region" description="Helical" evidence="1">
    <location>
        <begin position="162"/>
        <end position="192"/>
    </location>
</feature>
<accession>A0A0F9MY64</accession>
<keyword evidence="1" id="KW-1133">Transmembrane helix</keyword>
<keyword evidence="1" id="KW-0472">Membrane</keyword>
<feature type="transmembrane region" description="Helical" evidence="1">
    <location>
        <begin position="198"/>
        <end position="220"/>
    </location>
</feature>
<feature type="transmembrane region" description="Helical" evidence="1">
    <location>
        <begin position="130"/>
        <end position="150"/>
    </location>
</feature>
<protein>
    <submittedName>
        <fullName evidence="2">Uncharacterized protein</fullName>
    </submittedName>
</protein>
<proteinExistence type="predicted"/>
<keyword evidence="1" id="KW-0812">Transmembrane</keyword>
<evidence type="ECO:0000256" key="1">
    <source>
        <dbReference type="SAM" id="Phobius"/>
    </source>
</evidence>
<evidence type="ECO:0000313" key="2">
    <source>
        <dbReference type="EMBL" id="KKM74217.1"/>
    </source>
</evidence>
<comment type="caution">
    <text evidence="2">The sequence shown here is derived from an EMBL/GenBank/DDBJ whole genome shotgun (WGS) entry which is preliminary data.</text>
</comment>
<sequence length="238" mass="25821">MILFNMQSAPKLLIFVLFSIFLVSTVSALSYKVNTTFDVNVVCINAGYCSGTTLCNTSIFSPSGEIILQGVLGTQATDLSFFNWTVNSTQSSNLGQHQVGGFCKDGSVTQIIDFDFNITPTGLELDTAQGILVLGLILVLIILTFSFLLFGLKIENIPFKIFLTSIGALFLMLTIGISLNIVESLMILMGVFSSTFVALYRLSLILVSAGGIGLMLYIVYMSVKQFYSYRGLLGDGDD</sequence>
<dbReference type="EMBL" id="LAZR01009176">
    <property type="protein sequence ID" value="KKM74217.1"/>
    <property type="molecule type" value="Genomic_DNA"/>
</dbReference>
<dbReference type="AlphaFoldDB" id="A0A0F9MY64"/>
<gene>
    <name evidence="2" type="ORF">LCGC14_1402590</name>
</gene>
<name>A0A0F9MY64_9ZZZZ</name>
<organism evidence="2">
    <name type="scientific">marine sediment metagenome</name>
    <dbReference type="NCBI Taxonomy" id="412755"/>
    <lineage>
        <taxon>unclassified sequences</taxon>
        <taxon>metagenomes</taxon>
        <taxon>ecological metagenomes</taxon>
    </lineage>
</organism>